<dbReference type="InterPro" id="IPR031957">
    <property type="entry name" value="DUF4777"/>
</dbReference>
<sequence>MLLKDQPSIKEVAKVFIVGLALRSYVADTDGQQRRTCFGHELSRRICSVANRNRPIYRRRLQKLLPAERIKDYDLRNKQRVVEQQRELRLQAQEFANKNYAHLNHSPNQAPRRKLIPNLFSSILKVVAESDRPLTQHEIVEQVAERLERCDEELKRQITVNLNDALIYGYLRVRDYRYSIVSSRLDPNEPRKSNSSDK</sequence>
<dbReference type="EMBL" id="CP012528">
    <property type="protein sequence ID" value="ALC49488.1"/>
    <property type="molecule type" value="Genomic_DNA"/>
</dbReference>
<gene>
    <name evidence="2" type="ORF">Dbus_chrXg1344</name>
</gene>
<evidence type="ECO:0000313" key="2">
    <source>
        <dbReference type="EMBL" id="ALC49488.1"/>
    </source>
</evidence>
<keyword evidence="3" id="KW-1185">Reference proteome</keyword>
<dbReference type="Proteomes" id="UP000494163">
    <property type="component" value="Chromosome X"/>
</dbReference>
<feature type="domain" description="DUF4777" evidence="1">
    <location>
        <begin position="116"/>
        <end position="180"/>
    </location>
</feature>
<evidence type="ECO:0000259" key="1">
    <source>
        <dbReference type="Pfam" id="PF16007"/>
    </source>
</evidence>
<dbReference type="AlphaFoldDB" id="A0A0M4EUM9"/>
<accession>A0A0M4EUM9</accession>
<organism evidence="2 3">
    <name type="scientific">Drosophila busckii</name>
    <name type="common">Fruit fly</name>
    <dbReference type="NCBI Taxonomy" id="30019"/>
    <lineage>
        <taxon>Eukaryota</taxon>
        <taxon>Metazoa</taxon>
        <taxon>Ecdysozoa</taxon>
        <taxon>Arthropoda</taxon>
        <taxon>Hexapoda</taxon>
        <taxon>Insecta</taxon>
        <taxon>Pterygota</taxon>
        <taxon>Neoptera</taxon>
        <taxon>Endopterygota</taxon>
        <taxon>Diptera</taxon>
        <taxon>Brachycera</taxon>
        <taxon>Muscomorpha</taxon>
        <taxon>Ephydroidea</taxon>
        <taxon>Drosophilidae</taxon>
        <taxon>Drosophila</taxon>
    </lineage>
</organism>
<evidence type="ECO:0000313" key="3">
    <source>
        <dbReference type="Proteomes" id="UP000494163"/>
    </source>
</evidence>
<dbReference type="OrthoDB" id="7841972at2759"/>
<proteinExistence type="predicted"/>
<protein>
    <submittedName>
        <fullName evidence="2">CG15578</fullName>
    </submittedName>
</protein>
<reference evidence="2 3" key="1">
    <citation type="submission" date="2015-08" db="EMBL/GenBank/DDBJ databases">
        <title>Ancestral chromatin configuration constrains chromatin evolution on differentiating sex chromosomes in Drosophila.</title>
        <authorList>
            <person name="Zhou Q."/>
            <person name="Bachtrog D."/>
        </authorList>
    </citation>
    <scope>NUCLEOTIDE SEQUENCE [LARGE SCALE GENOMIC DNA]</scope>
    <source>
        <tissue evidence="2">Whole larvae</tissue>
    </source>
</reference>
<name>A0A0M4EUM9_DROBS</name>
<dbReference type="Pfam" id="PF16007">
    <property type="entry name" value="DUF4777"/>
    <property type="match status" value="1"/>
</dbReference>